<dbReference type="GO" id="GO:0005886">
    <property type="term" value="C:plasma membrane"/>
    <property type="evidence" value="ECO:0007669"/>
    <property type="project" value="UniProtKB-SubCell"/>
</dbReference>
<dbReference type="EMBL" id="MJIC01000016">
    <property type="protein sequence ID" value="OFI32517.1"/>
    <property type="molecule type" value="Genomic_DNA"/>
</dbReference>
<dbReference type="InterPro" id="IPR005573">
    <property type="entry name" value="Anti-sigma_E_RseA_C"/>
</dbReference>
<keyword evidence="7" id="KW-0997">Cell inner membrane</keyword>
<dbReference type="InterPro" id="IPR005572">
    <property type="entry name" value="Anti-sigma_E_RseA_N"/>
</dbReference>
<comment type="subcellular location">
    <subcellularLocation>
        <location evidence="7">Cell inner membrane</location>
    </subcellularLocation>
    <subcellularLocation>
        <location evidence="1">Cell membrane</location>
        <topology evidence="1">Single-pass membrane protein</topology>
    </subcellularLocation>
</comment>
<dbReference type="Proteomes" id="UP000176037">
    <property type="component" value="Unassembled WGS sequence"/>
</dbReference>
<comment type="subunit">
    <text evidence="7">Interacts 1:1 with ECF RNA polymerase sigma-E (RpoE); this inhibits the interaction of sigma-E with the RNA polymerase catalytic core and leads to a decreased expression of sigma-E-regulated genes. Interacts with RseB.</text>
</comment>
<dbReference type="GO" id="GO:0016989">
    <property type="term" value="F:sigma factor antagonist activity"/>
    <property type="evidence" value="ECO:0007669"/>
    <property type="project" value="InterPro"/>
</dbReference>
<dbReference type="PANTHER" id="PTHR38104">
    <property type="match status" value="1"/>
</dbReference>
<dbReference type="STRING" id="1856405.BFC17_04955"/>
<dbReference type="AlphaFoldDB" id="A0A1E8F9C7"/>
<keyword evidence="4" id="KW-0812">Transmembrane</keyword>
<feature type="region of interest" description="Disordered" evidence="8">
    <location>
        <begin position="180"/>
        <end position="201"/>
    </location>
</feature>
<evidence type="ECO:0000259" key="9">
    <source>
        <dbReference type="Pfam" id="PF03872"/>
    </source>
</evidence>
<feature type="domain" description="Anti sigma-E protein RseA N-terminal" evidence="9">
    <location>
        <begin position="4"/>
        <end position="82"/>
    </location>
</feature>
<comment type="caution">
    <text evidence="11">The sequence shown here is derived from an EMBL/GenBank/DDBJ whole genome shotgun (WGS) entry which is preliminary data.</text>
</comment>
<keyword evidence="3 7" id="KW-1003">Cell membrane</keyword>
<sequence length="201" mass="21901">MTQQHEKLSAFMDGELSDEGFIDSIKNDSESLAKWRSYHVIRSGLRKEATVMPEFDITAQVAAALEQEATVLAPKSKWKSLPVVSSVVPFLRQSGQFAVAASVAAAVILGVQQVNQPTADDSFSTLQAPTIRVSGMPQAGMAPVSLEQSNILPGNRNGDIEAMLQKRRQINALLADHEQQLKLKQAEEHPKQATESDPNQP</sequence>
<evidence type="ECO:0000256" key="7">
    <source>
        <dbReference type="PIRNR" id="PIRNR016938"/>
    </source>
</evidence>
<dbReference type="CDD" id="cd16328">
    <property type="entry name" value="RseA_N"/>
    <property type="match status" value="1"/>
</dbReference>
<evidence type="ECO:0000256" key="6">
    <source>
        <dbReference type="ARBA" id="ARBA00023136"/>
    </source>
</evidence>
<evidence type="ECO:0000256" key="1">
    <source>
        <dbReference type="ARBA" id="ARBA00004162"/>
    </source>
</evidence>
<dbReference type="RefSeq" id="WP_070178045.1">
    <property type="nucleotide sequence ID" value="NZ_BMJR01000005.1"/>
</dbReference>
<name>A0A1E8F9C7_9ALTE</name>
<evidence type="ECO:0000313" key="11">
    <source>
        <dbReference type="EMBL" id="OFI32517.1"/>
    </source>
</evidence>
<feature type="compositionally biased region" description="Basic and acidic residues" evidence="8">
    <location>
        <begin position="180"/>
        <end position="194"/>
    </location>
</feature>
<comment type="similarity">
    <text evidence="2 7">Belongs to the RseA family.</text>
</comment>
<accession>A0A1E8F9C7</accession>
<evidence type="ECO:0000256" key="2">
    <source>
        <dbReference type="ARBA" id="ARBA00005837"/>
    </source>
</evidence>
<dbReference type="SUPFAM" id="SSF89069">
    <property type="entry name" value="N-terminal, cytoplasmic domain of anti-sigmaE factor RseA"/>
    <property type="match status" value="1"/>
</dbReference>
<dbReference type="OrthoDB" id="6194196at2"/>
<dbReference type="InterPro" id="IPR026279">
    <property type="entry name" value="RseA"/>
</dbReference>
<proteinExistence type="inferred from homology"/>
<dbReference type="Pfam" id="PF03873">
    <property type="entry name" value="RseA_C"/>
    <property type="match status" value="1"/>
</dbReference>
<dbReference type="InterPro" id="IPR036147">
    <property type="entry name" value="Anti-sigma_E_RseA_N_sf"/>
</dbReference>
<feature type="domain" description="Anti sigma-E protein RseA C-terminal" evidence="10">
    <location>
        <begin position="136"/>
        <end position="183"/>
    </location>
</feature>
<evidence type="ECO:0000256" key="3">
    <source>
        <dbReference type="ARBA" id="ARBA00022475"/>
    </source>
</evidence>
<organism evidence="11 12">
    <name type="scientific">Alteromonas lipolytica</name>
    <dbReference type="NCBI Taxonomy" id="1856405"/>
    <lineage>
        <taxon>Bacteria</taxon>
        <taxon>Pseudomonadati</taxon>
        <taxon>Pseudomonadota</taxon>
        <taxon>Gammaproteobacteria</taxon>
        <taxon>Alteromonadales</taxon>
        <taxon>Alteromonadaceae</taxon>
        <taxon>Alteromonas/Salinimonas group</taxon>
        <taxon>Alteromonas</taxon>
    </lineage>
</organism>
<evidence type="ECO:0000256" key="4">
    <source>
        <dbReference type="ARBA" id="ARBA00022692"/>
    </source>
</evidence>
<evidence type="ECO:0000256" key="8">
    <source>
        <dbReference type="SAM" id="MobiDB-lite"/>
    </source>
</evidence>
<keyword evidence="5" id="KW-1133">Transmembrane helix</keyword>
<dbReference type="Gene3D" id="1.10.10.880">
    <property type="entry name" value="Anti sigma-E protein RseA, N-terminal domain"/>
    <property type="match status" value="1"/>
</dbReference>
<comment type="function">
    <text evidence="7">An anti-sigma factor for extracytoplasmic function (ECF) sigma factor sigma-E (RpoE). ECF sigma factors are held in an inactive form by an anti-sigma factor until released by regulated intramembrane proteolysis (RIP). RIP occurs when an extracytoplasmic signal triggers a concerted proteolytic cascade to transmit information and elicit cellular responses. The membrane-spanning regulatory substrate protein is first cut periplasmically (site-1 protease, S1P, DegS), then within the membrane itself (site-2 protease, S2P, RseP), while cytoplasmic proteases finish degrading the anti-sigma factor, liberating sigma-E.</text>
</comment>
<reference evidence="11 12" key="1">
    <citation type="submission" date="2016-09" db="EMBL/GenBank/DDBJ databases">
        <title>Alteromonas lipolytica, a new species isolated from sea water.</title>
        <authorList>
            <person name="Wu Y.-H."/>
            <person name="Cheng H."/>
            <person name="Xu X.-W."/>
        </authorList>
    </citation>
    <scope>NUCLEOTIDE SEQUENCE [LARGE SCALE GENOMIC DNA]</scope>
    <source>
        <strain evidence="11 12">JW12</strain>
    </source>
</reference>
<dbReference type="PANTHER" id="PTHR38104:SF1">
    <property type="entry name" value="ANTI-SIGMA-E FACTOR RSEA"/>
    <property type="match status" value="1"/>
</dbReference>
<keyword evidence="6 7" id="KW-0472">Membrane</keyword>
<evidence type="ECO:0000259" key="10">
    <source>
        <dbReference type="Pfam" id="PF03873"/>
    </source>
</evidence>
<dbReference type="PIRSF" id="PIRSF016938">
    <property type="entry name" value="RseA"/>
    <property type="match status" value="1"/>
</dbReference>
<evidence type="ECO:0000313" key="12">
    <source>
        <dbReference type="Proteomes" id="UP000176037"/>
    </source>
</evidence>
<dbReference type="Pfam" id="PF03872">
    <property type="entry name" value="RseA_N"/>
    <property type="match status" value="1"/>
</dbReference>
<evidence type="ECO:0000256" key="5">
    <source>
        <dbReference type="ARBA" id="ARBA00022989"/>
    </source>
</evidence>
<gene>
    <name evidence="11" type="ORF">BFC17_04955</name>
</gene>
<protein>
    <recommendedName>
        <fullName evidence="7">Anti-sigma-E factor RseA</fullName>
    </recommendedName>
    <alternativeName>
        <fullName evidence="7">Regulator of SigE</fullName>
    </alternativeName>
    <alternativeName>
        <fullName evidence="7">Sigma-E anti-sigma factor RseA</fullName>
    </alternativeName>
    <alternativeName>
        <fullName evidence="7">Sigma-E factor negative regulatory protein</fullName>
    </alternativeName>
</protein>
<keyword evidence="12" id="KW-1185">Reference proteome</keyword>
<dbReference type="InterPro" id="IPR052383">
    <property type="entry name" value="Anti-sigma-E_RseA-like"/>
</dbReference>